<accession>X0UGP7</accession>
<proteinExistence type="predicted"/>
<dbReference type="EMBL" id="BARS01014967">
    <property type="protein sequence ID" value="GAF98461.1"/>
    <property type="molecule type" value="Genomic_DNA"/>
</dbReference>
<sequence>MSTMETDTNPDPTSLGPLRLGPLQIGSVELDFPVVQAALSGYSDGPMRRIARKLGASYTLCEVMLDKFL</sequence>
<gene>
    <name evidence="1" type="ORF">S01H1_24846</name>
</gene>
<protein>
    <submittedName>
        <fullName evidence="1">Uncharacterized protein</fullName>
    </submittedName>
</protein>
<comment type="caution">
    <text evidence="1">The sequence shown here is derived from an EMBL/GenBank/DDBJ whole genome shotgun (WGS) entry which is preliminary data.</text>
</comment>
<feature type="non-terminal residue" evidence="1">
    <location>
        <position position="69"/>
    </location>
</feature>
<name>X0UGP7_9ZZZZ</name>
<evidence type="ECO:0000313" key="1">
    <source>
        <dbReference type="EMBL" id="GAF98461.1"/>
    </source>
</evidence>
<reference evidence="1" key="1">
    <citation type="journal article" date="2014" name="Front. Microbiol.">
        <title>High frequency of phylogenetically diverse reductive dehalogenase-homologous genes in deep subseafloor sedimentary metagenomes.</title>
        <authorList>
            <person name="Kawai M."/>
            <person name="Futagami T."/>
            <person name="Toyoda A."/>
            <person name="Takaki Y."/>
            <person name="Nishi S."/>
            <person name="Hori S."/>
            <person name="Arai W."/>
            <person name="Tsubouchi T."/>
            <person name="Morono Y."/>
            <person name="Uchiyama I."/>
            <person name="Ito T."/>
            <person name="Fujiyama A."/>
            <person name="Inagaki F."/>
            <person name="Takami H."/>
        </authorList>
    </citation>
    <scope>NUCLEOTIDE SEQUENCE</scope>
    <source>
        <strain evidence="1">Expedition CK06-06</strain>
    </source>
</reference>
<organism evidence="1">
    <name type="scientific">marine sediment metagenome</name>
    <dbReference type="NCBI Taxonomy" id="412755"/>
    <lineage>
        <taxon>unclassified sequences</taxon>
        <taxon>metagenomes</taxon>
        <taxon>ecological metagenomes</taxon>
    </lineage>
</organism>
<dbReference type="AlphaFoldDB" id="X0UGP7"/>